<keyword evidence="3" id="KW-1185">Reference proteome</keyword>
<dbReference type="PROSITE" id="PS50943">
    <property type="entry name" value="HTH_CROC1"/>
    <property type="match status" value="1"/>
</dbReference>
<protein>
    <submittedName>
        <fullName evidence="2">Helix-turn-helix transcriptional regulator</fullName>
    </submittedName>
</protein>
<evidence type="ECO:0000313" key="3">
    <source>
        <dbReference type="Proteomes" id="UP001501442"/>
    </source>
</evidence>
<comment type="caution">
    <text evidence="2">The sequence shown here is derived from an EMBL/GenBank/DDBJ whole genome shotgun (WGS) entry which is preliminary data.</text>
</comment>
<dbReference type="InterPro" id="IPR001387">
    <property type="entry name" value="Cro/C1-type_HTH"/>
</dbReference>
<dbReference type="InterPro" id="IPR010982">
    <property type="entry name" value="Lambda_DNA-bd_dom_sf"/>
</dbReference>
<evidence type="ECO:0000313" key="2">
    <source>
        <dbReference type="EMBL" id="GAA4631248.1"/>
    </source>
</evidence>
<dbReference type="Pfam" id="PF13560">
    <property type="entry name" value="HTH_31"/>
    <property type="match status" value="1"/>
</dbReference>
<dbReference type="EMBL" id="BAABHK010000009">
    <property type="protein sequence ID" value="GAA4631248.1"/>
    <property type="molecule type" value="Genomic_DNA"/>
</dbReference>
<gene>
    <name evidence="2" type="ORF">GCM10023196_059920</name>
</gene>
<name>A0ABP8UIJ6_9ACTN</name>
<dbReference type="CDD" id="cd00093">
    <property type="entry name" value="HTH_XRE"/>
    <property type="match status" value="1"/>
</dbReference>
<reference evidence="3" key="1">
    <citation type="journal article" date="2019" name="Int. J. Syst. Evol. Microbiol.">
        <title>The Global Catalogue of Microorganisms (GCM) 10K type strain sequencing project: providing services to taxonomists for standard genome sequencing and annotation.</title>
        <authorList>
            <consortium name="The Broad Institute Genomics Platform"/>
            <consortium name="The Broad Institute Genome Sequencing Center for Infectious Disease"/>
            <person name="Wu L."/>
            <person name="Ma J."/>
        </authorList>
    </citation>
    <scope>NUCLEOTIDE SEQUENCE [LARGE SCALE GENOMIC DNA]</scope>
    <source>
        <strain evidence="3">JCM 17939</strain>
    </source>
</reference>
<feature type="domain" description="HTH cro/C1-type" evidence="1">
    <location>
        <begin position="21"/>
        <end position="57"/>
    </location>
</feature>
<proteinExistence type="predicted"/>
<sequence length="269" mass="29815">MQAKPSPDPKSSMWAWMAHDLRFHRAQRNLTGDAVAKLLNCARSSISRLENAEAKLDDGQAAALDRAWRTGGHFSIQLWYAQRGHDPNWHQQHLDIEARSSVIKVFEALVVPGLLQTPEYAHALIAAGGVPNIDRLVEERMSRQAILTRDDPPVLLILITESVLDWPIGSPAVMRNQLARLLEASELPDVGIRVVPRSAGAHYGLDGSFKIMSGPSGDVAYTESPGGGRLVPSADEVRSYLLRYDRIGQQALPEDQSREFIKRVMETVK</sequence>
<dbReference type="RefSeq" id="WP_345434437.1">
    <property type="nucleotide sequence ID" value="NZ_BAABHK010000009.1"/>
</dbReference>
<evidence type="ECO:0000259" key="1">
    <source>
        <dbReference type="PROSITE" id="PS50943"/>
    </source>
</evidence>
<dbReference type="Gene3D" id="1.10.260.40">
    <property type="entry name" value="lambda repressor-like DNA-binding domains"/>
    <property type="match status" value="1"/>
</dbReference>
<dbReference type="Proteomes" id="UP001501442">
    <property type="component" value="Unassembled WGS sequence"/>
</dbReference>
<organism evidence="2 3">
    <name type="scientific">Actinoallomurus vinaceus</name>
    <dbReference type="NCBI Taxonomy" id="1080074"/>
    <lineage>
        <taxon>Bacteria</taxon>
        <taxon>Bacillati</taxon>
        <taxon>Actinomycetota</taxon>
        <taxon>Actinomycetes</taxon>
        <taxon>Streptosporangiales</taxon>
        <taxon>Thermomonosporaceae</taxon>
        <taxon>Actinoallomurus</taxon>
    </lineage>
</organism>
<dbReference type="InterPro" id="IPR043917">
    <property type="entry name" value="DUF5753"/>
</dbReference>
<dbReference type="Pfam" id="PF19054">
    <property type="entry name" value="DUF5753"/>
    <property type="match status" value="1"/>
</dbReference>
<dbReference type="SMART" id="SM00530">
    <property type="entry name" value="HTH_XRE"/>
    <property type="match status" value="1"/>
</dbReference>
<dbReference type="SUPFAM" id="SSF47413">
    <property type="entry name" value="lambda repressor-like DNA-binding domains"/>
    <property type="match status" value="1"/>
</dbReference>
<accession>A0ABP8UIJ6</accession>